<evidence type="ECO:0000313" key="2">
    <source>
        <dbReference type="EMBL" id="WOL10768.1"/>
    </source>
</evidence>
<dbReference type="Proteomes" id="UP001327560">
    <property type="component" value="Chromosome 6"/>
</dbReference>
<sequence>MAEAGLQGEEEEEEQGLLCGVRQGRKKKFVVPLEYLDHPIFQVLLEMAEEEKYRPSLPRGFLFIPVSCGHYVEFLILIGNKN</sequence>
<gene>
    <name evidence="2" type="ORF">Cni_G19527</name>
</gene>
<evidence type="ECO:0000313" key="3">
    <source>
        <dbReference type="Proteomes" id="UP001327560"/>
    </source>
</evidence>
<dbReference type="EMBL" id="CP136895">
    <property type="protein sequence ID" value="WOL10768.1"/>
    <property type="molecule type" value="Genomic_DNA"/>
</dbReference>
<organism evidence="2 3">
    <name type="scientific">Canna indica</name>
    <name type="common">Indian-shot</name>
    <dbReference type="NCBI Taxonomy" id="4628"/>
    <lineage>
        <taxon>Eukaryota</taxon>
        <taxon>Viridiplantae</taxon>
        <taxon>Streptophyta</taxon>
        <taxon>Embryophyta</taxon>
        <taxon>Tracheophyta</taxon>
        <taxon>Spermatophyta</taxon>
        <taxon>Magnoliopsida</taxon>
        <taxon>Liliopsida</taxon>
        <taxon>Zingiberales</taxon>
        <taxon>Cannaceae</taxon>
        <taxon>Canna</taxon>
    </lineage>
</organism>
<evidence type="ECO:0000256" key="1">
    <source>
        <dbReference type="ARBA" id="ARBA00006974"/>
    </source>
</evidence>
<protein>
    <submittedName>
        <fullName evidence="2">Auxin-induced protein 15A</fullName>
    </submittedName>
</protein>
<dbReference type="InterPro" id="IPR003676">
    <property type="entry name" value="SAUR_fam"/>
</dbReference>
<name>A0AAQ3QIQ1_9LILI</name>
<comment type="similarity">
    <text evidence="1">Belongs to the ARG7 family.</text>
</comment>
<dbReference type="AlphaFoldDB" id="A0AAQ3QIQ1"/>
<accession>A0AAQ3QIQ1</accession>
<keyword evidence="3" id="KW-1185">Reference proteome</keyword>
<reference evidence="2 3" key="1">
    <citation type="submission" date="2023-10" db="EMBL/GenBank/DDBJ databases">
        <title>Chromosome-scale genome assembly provides insights into flower coloration mechanisms of Canna indica.</title>
        <authorList>
            <person name="Li C."/>
        </authorList>
    </citation>
    <scope>NUCLEOTIDE SEQUENCE [LARGE SCALE GENOMIC DNA]</scope>
    <source>
        <tissue evidence="2">Flower</tissue>
    </source>
</reference>
<dbReference type="Pfam" id="PF02519">
    <property type="entry name" value="Auxin_inducible"/>
    <property type="match status" value="1"/>
</dbReference>
<dbReference type="GO" id="GO:0009733">
    <property type="term" value="P:response to auxin"/>
    <property type="evidence" value="ECO:0007669"/>
    <property type="project" value="InterPro"/>
</dbReference>
<proteinExistence type="inferred from homology"/>